<sequence>MASPAIITILAVSLLLLLPPLALGSITGGDQRRKEPWITTILNGGGSIAGMELQQRRRGGHGLPVMTLVMVDVTLQSPLHETDQGRKPDEMGNCALCAREKLVPWQNIHDLVCVILCEN</sequence>
<dbReference type="Proteomes" id="UP000008022">
    <property type="component" value="Unassembled WGS sequence"/>
</dbReference>
<keyword evidence="3" id="KW-1185">Reference proteome</keyword>
<dbReference type="AlphaFoldDB" id="A0A0E0NBM1"/>
<dbReference type="OMA" id="NCALCAR"/>
<proteinExistence type="predicted"/>
<reference evidence="3" key="1">
    <citation type="submission" date="2013-06" db="EMBL/GenBank/DDBJ databases">
        <authorList>
            <person name="Zhao Q."/>
        </authorList>
    </citation>
    <scope>NUCLEOTIDE SEQUENCE</scope>
    <source>
        <strain evidence="3">cv. W1943</strain>
    </source>
</reference>
<dbReference type="EnsemblPlants" id="ORUFI02G08500.1">
    <property type="protein sequence ID" value="ORUFI02G08500.1"/>
    <property type="gene ID" value="ORUFI02G08500"/>
</dbReference>
<feature type="signal peptide" evidence="1">
    <location>
        <begin position="1"/>
        <end position="24"/>
    </location>
</feature>
<reference evidence="2" key="2">
    <citation type="submission" date="2015-06" db="UniProtKB">
        <authorList>
            <consortium name="EnsemblPlants"/>
        </authorList>
    </citation>
    <scope>IDENTIFICATION</scope>
</reference>
<feature type="chain" id="PRO_5002368726" evidence="1">
    <location>
        <begin position="25"/>
        <end position="119"/>
    </location>
</feature>
<protein>
    <submittedName>
        <fullName evidence="2">Uncharacterized protein</fullName>
    </submittedName>
</protein>
<dbReference type="HOGENOM" id="CLU_2149972_0_0_1"/>
<dbReference type="Gramene" id="ORUFI02G08500.1">
    <property type="protein sequence ID" value="ORUFI02G08500.1"/>
    <property type="gene ID" value="ORUFI02G08500"/>
</dbReference>
<name>A0A0E0NBM1_ORYRU</name>
<evidence type="ECO:0000256" key="1">
    <source>
        <dbReference type="SAM" id="SignalP"/>
    </source>
</evidence>
<organism evidence="2 3">
    <name type="scientific">Oryza rufipogon</name>
    <name type="common">Brownbeard rice</name>
    <name type="synonym">Asian wild rice</name>
    <dbReference type="NCBI Taxonomy" id="4529"/>
    <lineage>
        <taxon>Eukaryota</taxon>
        <taxon>Viridiplantae</taxon>
        <taxon>Streptophyta</taxon>
        <taxon>Embryophyta</taxon>
        <taxon>Tracheophyta</taxon>
        <taxon>Spermatophyta</taxon>
        <taxon>Magnoliopsida</taxon>
        <taxon>Liliopsida</taxon>
        <taxon>Poales</taxon>
        <taxon>Poaceae</taxon>
        <taxon>BOP clade</taxon>
        <taxon>Oryzoideae</taxon>
        <taxon>Oryzeae</taxon>
        <taxon>Oryzinae</taxon>
        <taxon>Oryza</taxon>
    </lineage>
</organism>
<evidence type="ECO:0000313" key="3">
    <source>
        <dbReference type="Proteomes" id="UP000008022"/>
    </source>
</evidence>
<accession>A0A0E0NBM1</accession>
<evidence type="ECO:0000313" key="2">
    <source>
        <dbReference type="EnsemblPlants" id="ORUFI02G08500.1"/>
    </source>
</evidence>
<keyword evidence="1" id="KW-0732">Signal</keyword>